<organism evidence="2 3">
    <name type="scientific">Carnegiea gigantea</name>
    <dbReference type="NCBI Taxonomy" id="171969"/>
    <lineage>
        <taxon>Eukaryota</taxon>
        <taxon>Viridiplantae</taxon>
        <taxon>Streptophyta</taxon>
        <taxon>Embryophyta</taxon>
        <taxon>Tracheophyta</taxon>
        <taxon>Spermatophyta</taxon>
        <taxon>Magnoliopsida</taxon>
        <taxon>eudicotyledons</taxon>
        <taxon>Gunneridae</taxon>
        <taxon>Pentapetalae</taxon>
        <taxon>Caryophyllales</taxon>
        <taxon>Cactineae</taxon>
        <taxon>Cactaceae</taxon>
        <taxon>Cactoideae</taxon>
        <taxon>Echinocereeae</taxon>
        <taxon>Carnegiea</taxon>
    </lineage>
</organism>
<keyword evidence="1" id="KW-0812">Transmembrane</keyword>
<feature type="transmembrane region" description="Helical" evidence="1">
    <location>
        <begin position="12"/>
        <end position="35"/>
    </location>
</feature>
<sequence>MGWKEGGKKKIWLQSFHLFSTISISLLLPLSYLVLARLASARYLVFFACELPTSSFLSSFFLCTNPNILCALVSVVGLNALIHALMDQVSPTDRHPGLTFYPRVHEACFFVGALQVCVGLGIEGTREAGLKEVMFELGGNKGMLTKVVMLVGMHETMVCWCRTMVRPVADTGVVGGEEESSQWAERTALGLSFGGLWWWKLRHEVDALAAVVEIKRHMMIRVGLSDLLGWWLYYLTLIVGISTIAKGMMKVNNQKEYLVYSPIKLSTF</sequence>
<protein>
    <submittedName>
        <fullName evidence="2">Uncharacterized protein</fullName>
    </submittedName>
</protein>
<dbReference type="OrthoDB" id="1913803at2759"/>
<dbReference type="Proteomes" id="UP001153076">
    <property type="component" value="Unassembled WGS sequence"/>
</dbReference>
<dbReference type="AlphaFoldDB" id="A0A9Q1KIA6"/>
<accession>A0A9Q1KIA6</accession>
<dbReference type="PANTHER" id="PTHR37172">
    <property type="entry name" value="TRANSMEMBRANE PROTEIN"/>
    <property type="match status" value="1"/>
</dbReference>
<reference evidence="2" key="1">
    <citation type="submission" date="2022-04" db="EMBL/GenBank/DDBJ databases">
        <title>Carnegiea gigantea Genome sequencing and assembly v2.</title>
        <authorList>
            <person name="Copetti D."/>
            <person name="Sanderson M.J."/>
            <person name="Burquez A."/>
            <person name="Wojciechowski M.F."/>
        </authorList>
    </citation>
    <scope>NUCLEOTIDE SEQUENCE</scope>
    <source>
        <strain evidence="2">SGP5-SGP5p</strain>
        <tissue evidence="2">Aerial part</tissue>
    </source>
</reference>
<evidence type="ECO:0000313" key="3">
    <source>
        <dbReference type="Proteomes" id="UP001153076"/>
    </source>
</evidence>
<dbReference type="PANTHER" id="PTHR37172:SF3">
    <property type="entry name" value="TRANSMEMBRANE PROTEIN"/>
    <property type="match status" value="1"/>
</dbReference>
<evidence type="ECO:0000256" key="1">
    <source>
        <dbReference type="SAM" id="Phobius"/>
    </source>
</evidence>
<keyword evidence="3" id="KW-1185">Reference proteome</keyword>
<name>A0A9Q1KIA6_9CARY</name>
<keyword evidence="1" id="KW-1133">Transmembrane helix</keyword>
<evidence type="ECO:0000313" key="2">
    <source>
        <dbReference type="EMBL" id="KAJ8443858.1"/>
    </source>
</evidence>
<keyword evidence="1" id="KW-0472">Membrane</keyword>
<comment type="caution">
    <text evidence="2">The sequence shown here is derived from an EMBL/GenBank/DDBJ whole genome shotgun (WGS) entry which is preliminary data.</text>
</comment>
<gene>
    <name evidence="2" type="ORF">Cgig2_032682</name>
</gene>
<proteinExistence type="predicted"/>
<feature type="transmembrane region" description="Helical" evidence="1">
    <location>
        <begin position="228"/>
        <end position="245"/>
    </location>
</feature>
<dbReference type="EMBL" id="JAKOGI010000110">
    <property type="protein sequence ID" value="KAJ8443858.1"/>
    <property type="molecule type" value="Genomic_DNA"/>
</dbReference>